<evidence type="ECO:0000313" key="4">
    <source>
        <dbReference type="EMBL" id="MRJ46763.1"/>
    </source>
</evidence>
<dbReference type="Proteomes" id="UP000430975">
    <property type="component" value="Unassembled WGS sequence"/>
</dbReference>
<keyword evidence="1" id="KW-0812">Transmembrane</keyword>
<dbReference type="Proteomes" id="UP000469870">
    <property type="component" value="Unassembled WGS sequence"/>
</dbReference>
<evidence type="ECO:0000313" key="5">
    <source>
        <dbReference type="Proteomes" id="UP000430975"/>
    </source>
</evidence>
<evidence type="ECO:0000313" key="3">
    <source>
        <dbReference type="EMBL" id="MRI85481.1"/>
    </source>
</evidence>
<sequence>MLTIFNGMAVLVIRILFIFVAYYILRKVNWRKLFTERNYYVANYLCILTSLALGHLAGSFFITIIELLQTLLLSSFL</sequence>
<protein>
    <submittedName>
        <fullName evidence="3">DUF1146 domain-containing protein</fullName>
    </submittedName>
</protein>
<dbReference type="InterPro" id="IPR009526">
    <property type="entry name" value="DUF1146"/>
</dbReference>
<dbReference type="RefSeq" id="WP_153831848.1">
    <property type="nucleotide sequence ID" value="NZ_WJQR01000004.1"/>
</dbReference>
<evidence type="ECO:0000313" key="6">
    <source>
        <dbReference type="Proteomes" id="UP000440066"/>
    </source>
</evidence>
<comment type="caution">
    <text evidence="3">The sequence shown here is derived from an EMBL/GenBank/DDBJ whole genome shotgun (WGS) entry which is preliminary data.</text>
</comment>
<reference evidence="5 7" key="2">
    <citation type="submission" date="2019-11" db="EMBL/GenBank/DDBJ databases">
        <title>Characterisation of Fundicoccus ignavus gen. nov. sp. nov., a novel genus of the family Aerococcaceae isolated from bulk tank milk.</title>
        <authorList>
            <person name="Siebert A."/>
            <person name="Huptas C."/>
            <person name="Wenning M."/>
            <person name="Scherer S."/>
            <person name="Doll E.V."/>
        </authorList>
    </citation>
    <scope>NUCLEOTIDE SEQUENCE [LARGE SCALE GENOMIC DNA]</scope>
    <source>
        <strain evidence="2 7">DSM 109653</strain>
        <strain evidence="3 5">WS4759</strain>
    </source>
</reference>
<organism evidence="3 5">
    <name type="scientific">Fundicoccus ignavus</name>
    <dbReference type="NCBI Taxonomy" id="2664442"/>
    <lineage>
        <taxon>Bacteria</taxon>
        <taxon>Bacillati</taxon>
        <taxon>Bacillota</taxon>
        <taxon>Bacilli</taxon>
        <taxon>Lactobacillales</taxon>
        <taxon>Aerococcaceae</taxon>
        <taxon>Fundicoccus</taxon>
    </lineage>
</organism>
<feature type="transmembrane region" description="Helical" evidence="1">
    <location>
        <begin position="45"/>
        <end position="68"/>
    </location>
</feature>
<dbReference type="EMBL" id="WJQT01000003">
    <property type="protein sequence ID" value="MRJ46763.1"/>
    <property type="molecule type" value="Genomic_DNA"/>
</dbReference>
<gene>
    <name evidence="4" type="ORF">GF867_04155</name>
    <name evidence="3" type="ORF">GIY09_06265</name>
    <name evidence="2" type="ORF">GIY11_05650</name>
</gene>
<dbReference type="Pfam" id="PF06612">
    <property type="entry name" value="DUF1146"/>
    <property type="match status" value="1"/>
</dbReference>
<dbReference type="EMBL" id="WJQR01000004">
    <property type="protein sequence ID" value="MRI81497.1"/>
    <property type="molecule type" value="Genomic_DNA"/>
</dbReference>
<accession>A0A6I2GJ06</accession>
<proteinExistence type="predicted"/>
<feature type="transmembrane region" description="Helical" evidence="1">
    <location>
        <begin position="6"/>
        <end position="25"/>
    </location>
</feature>
<evidence type="ECO:0000256" key="1">
    <source>
        <dbReference type="SAM" id="Phobius"/>
    </source>
</evidence>
<dbReference type="AlphaFoldDB" id="A0A6I2GJ06"/>
<keyword evidence="1" id="KW-0472">Membrane</keyword>
<dbReference type="EMBL" id="WJQS01000004">
    <property type="protein sequence ID" value="MRI85481.1"/>
    <property type="molecule type" value="Genomic_DNA"/>
</dbReference>
<reference evidence="4 6" key="1">
    <citation type="submission" date="2019-11" db="EMBL/GenBank/DDBJ databases">
        <title>Characterisation of Fundicoccus ignavus gen. nov. sp. nov., a novel genus of the family Aerococcaceae from bulk tank milk.</title>
        <authorList>
            <person name="Siebert A."/>
            <person name="Huptas C."/>
            <person name="Wenning M."/>
            <person name="Scherer S."/>
            <person name="Doll E.V."/>
        </authorList>
    </citation>
    <scope>NUCLEOTIDE SEQUENCE [LARGE SCALE GENOMIC DNA]</scope>
    <source>
        <strain evidence="4 6">DSM 109652</strain>
    </source>
</reference>
<evidence type="ECO:0000313" key="2">
    <source>
        <dbReference type="EMBL" id="MRI81497.1"/>
    </source>
</evidence>
<keyword evidence="1" id="KW-1133">Transmembrane helix</keyword>
<keyword evidence="5" id="KW-1185">Reference proteome</keyword>
<name>A0A6I2GJ06_9LACT</name>
<dbReference type="Proteomes" id="UP000440066">
    <property type="component" value="Unassembled WGS sequence"/>
</dbReference>
<evidence type="ECO:0000313" key="7">
    <source>
        <dbReference type="Proteomes" id="UP000469870"/>
    </source>
</evidence>